<organism evidence="1 2">
    <name type="scientific">Pseudodesulfovibrio senegalensis</name>
    <dbReference type="NCBI Taxonomy" id="1721087"/>
    <lineage>
        <taxon>Bacteria</taxon>
        <taxon>Pseudomonadati</taxon>
        <taxon>Thermodesulfobacteriota</taxon>
        <taxon>Desulfovibrionia</taxon>
        <taxon>Desulfovibrionales</taxon>
        <taxon>Desulfovibrionaceae</taxon>
    </lineage>
</organism>
<dbReference type="AlphaFoldDB" id="A0A6N6MYC4"/>
<dbReference type="EMBL" id="WAIE01000007">
    <property type="protein sequence ID" value="KAB1440354.1"/>
    <property type="molecule type" value="Genomic_DNA"/>
</dbReference>
<gene>
    <name evidence="1" type="ORF">F8A88_13990</name>
</gene>
<keyword evidence="2" id="KW-1185">Reference proteome</keyword>
<evidence type="ECO:0000313" key="2">
    <source>
        <dbReference type="Proteomes" id="UP000438699"/>
    </source>
</evidence>
<dbReference type="Proteomes" id="UP000438699">
    <property type="component" value="Unassembled WGS sequence"/>
</dbReference>
<dbReference type="RefSeq" id="WP_151151795.1">
    <property type="nucleotide sequence ID" value="NZ_WAIE01000007.1"/>
</dbReference>
<proteinExistence type="predicted"/>
<protein>
    <submittedName>
        <fullName evidence="1">Uncharacterized protein</fullName>
    </submittedName>
</protein>
<comment type="caution">
    <text evidence="1">The sequence shown here is derived from an EMBL/GenBank/DDBJ whole genome shotgun (WGS) entry which is preliminary data.</text>
</comment>
<accession>A0A6N6MYC4</accession>
<sequence>MENYDEQIRELNRKRNEERENLAKELLPGYRKEWIGRCFKAPNSYGESYPDWWLYAKVTSVDQLNFSPMAAMNQISSAFSSKAAP</sequence>
<evidence type="ECO:0000313" key="1">
    <source>
        <dbReference type="EMBL" id="KAB1440354.1"/>
    </source>
</evidence>
<name>A0A6N6MYC4_9BACT</name>
<reference evidence="1 2" key="1">
    <citation type="journal article" date="2017" name="Int. J. Syst. Evol. Microbiol.">
        <title>Desulfovibrio senegalensis sp. nov., a mesophilic sulfate reducer isolated from marine sediment.</title>
        <authorList>
            <person name="Thioye A."/>
            <person name="Gam Z.B.A."/>
            <person name="Mbengue M."/>
            <person name="Cayol J.L."/>
            <person name="Joseph-Bartoli M."/>
            <person name="Toure-Kane C."/>
            <person name="Labat M."/>
        </authorList>
    </citation>
    <scope>NUCLEOTIDE SEQUENCE [LARGE SCALE GENOMIC DNA]</scope>
    <source>
        <strain evidence="1 2">DSM 101509</strain>
    </source>
</reference>